<dbReference type="eggNOG" id="COG1191">
    <property type="taxonomic scope" value="Bacteria"/>
</dbReference>
<accession>A0A1H1UZ85</accession>
<keyword evidence="2" id="KW-0812">Transmembrane</keyword>
<proteinExistence type="predicted"/>
<feature type="compositionally biased region" description="Basic and acidic residues" evidence="1">
    <location>
        <begin position="313"/>
        <end position="324"/>
    </location>
</feature>
<evidence type="ECO:0000313" key="4">
    <source>
        <dbReference type="Proteomes" id="UP000185663"/>
    </source>
</evidence>
<dbReference type="Proteomes" id="UP000185663">
    <property type="component" value="Chromosome I"/>
</dbReference>
<keyword evidence="2" id="KW-1133">Transmembrane helix</keyword>
<organism evidence="3 4">
    <name type="scientific">Paraoerskovia marina</name>
    <dbReference type="NCBI Taxonomy" id="545619"/>
    <lineage>
        <taxon>Bacteria</taxon>
        <taxon>Bacillati</taxon>
        <taxon>Actinomycetota</taxon>
        <taxon>Actinomycetes</taxon>
        <taxon>Micrococcales</taxon>
        <taxon>Cellulomonadaceae</taxon>
        <taxon>Paraoerskovia</taxon>
    </lineage>
</organism>
<feature type="transmembrane region" description="Helical" evidence="2">
    <location>
        <begin position="34"/>
        <end position="52"/>
    </location>
</feature>
<keyword evidence="2" id="KW-0472">Membrane</keyword>
<protein>
    <recommendedName>
        <fullName evidence="5">Homeodomain-like domain-containing protein</fullName>
    </recommendedName>
</protein>
<feature type="compositionally biased region" description="Polar residues" evidence="1">
    <location>
        <begin position="228"/>
        <end position="240"/>
    </location>
</feature>
<evidence type="ECO:0008006" key="5">
    <source>
        <dbReference type="Google" id="ProtNLM"/>
    </source>
</evidence>
<keyword evidence="4" id="KW-1185">Reference proteome</keyword>
<feature type="region of interest" description="Disordered" evidence="1">
    <location>
        <begin position="217"/>
        <end position="324"/>
    </location>
</feature>
<feature type="region of interest" description="Disordered" evidence="1">
    <location>
        <begin position="339"/>
        <end position="365"/>
    </location>
</feature>
<feature type="transmembrane region" description="Helical" evidence="2">
    <location>
        <begin position="64"/>
        <end position="82"/>
    </location>
</feature>
<feature type="compositionally biased region" description="Basic and acidic residues" evidence="1">
    <location>
        <begin position="241"/>
        <end position="255"/>
    </location>
</feature>
<feature type="compositionally biased region" description="Polar residues" evidence="1">
    <location>
        <begin position="345"/>
        <end position="363"/>
    </location>
</feature>
<dbReference type="InterPro" id="IPR036388">
    <property type="entry name" value="WH-like_DNA-bd_sf"/>
</dbReference>
<feature type="region of interest" description="Disordered" evidence="1">
    <location>
        <begin position="397"/>
        <end position="419"/>
    </location>
</feature>
<dbReference type="EMBL" id="LT629776">
    <property type="protein sequence ID" value="SDS77775.1"/>
    <property type="molecule type" value="Genomic_DNA"/>
</dbReference>
<feature type="transmembrane region" description="Helical" evidence="2">
    <location>
        <begin position="94"/>
        <end position="115"/>
    </location>
</feature>
<evidence type="ECO:0000256" key="1">
    <source>
        <dbReference type="SAM" id="MobiDB-lite"/>
    </source>
</evidence>
<dbReference type="AlphaFoldDB" id="A0A1H1UZ85"/>
<sequence>MVAVVIAAFIATALAYSGMVLFGLEVAGMAPMEAYALAGFLEVSLVAVALMARNAALEARPYGVLLTLTWVLSGTSGLFAALHEVAVPSATTPYMVVFRFIPPLVAALMWHLALVGERHLVTGDTLDERRRERRVHAYVTALEKWRDARLDSTGDRKSTRKVRTAHQAQRSARDGALKLLTVEDFERRMQVWVQRLEAAERHGSRLDLIGASSVKRGMTPGVAEVTRPQAQPESEPTRPTATHEEPETRSERDAVEDSTETTSTERYADVSITALLADAEEDERAERATDPVQHAASTPVPVTPDESTAPVPYDERLPETGHTRRVEIFDLVNRPEWARRAAGSTEDSTAGTATPDESSTDASALSARDQRILALAGDGVAHKDIAREVDASRSTVSRVVRRHGAQPSTTDEAREFARV</sequence>
<gene>
    <name evidence="3" type="ORF">SAMN04489860_2343</name>
</gene>
<dbReference type="Gene3D" id="1.10.10.10">
    <property type="entry name" value="Winged helix-like DNA-binding domain superfamily/Winged helix DNA-binding domain"/>
    <property type="match status" value="1"/>
</dbReference>
<evidence type="ECO:0000256" key="2">
    <source>
        <dbReference type="SAM" id="Phobius"/>
    </source>
</evidence>
<evidence type="ECO:0000313" key="3">
    <source>
        <dbReference type="EMBL" id="SDS77775.1"/>
    </source>
</evidence>
<reference evidence="3 4" key="1">
    <citation type="submission" date="2016-10" db="EMBL/GenBank/DDBJ databases">
        <authorList>
            <person name="de Groot N.N."/>
        </authorList>
    </citation>
    <scope>NUCLEOTIDE SEQUENCE [LARGE SCALE GENOMIC DNA]</scope>
    <source>
        <strain evidence="3 4">DSM 22126</strain>
    </source>
</reference>
<name>A0A1H1UZ85_9CELL</name>